<dbReference type="Gene3D" id="1.20.1280.50">
    <property type="match status" value="1"/>
</dbReference>
<dbReference type="Pfam" id="PF12937">
    <property type="entry name" value="F-box-like"/>
    <property type="match status" value="1"/>
</dbReference>
<dbReference type="Proteomes" id="UP000825729">
    <property type="component" value="Unassembled WGS sequence"/>
</dbReference>
<evidence type="ECO:0000313" key="3">
    <source>
        <dbReference type="EMBL" id="KAG9457131.1"/>
    </source>
</evidence>
<accession>A0AAV7F8M5</accession>
<dbReference type="PANTHER" id="PTHR31370:SF2">
    <property type="entry name" value="OS08G0105100 PROTEIN"/>
    <property type="match status" value="1"/>
</dbReference>
<reference evidence="3 4" key="1">
    <citation type="submission" date="2021-07" db="EMBL/GenBank/DDBJ databases">
        <title>The Aristolochia fimbriata genome: insights into angiosperm evolution, floral development and chemical biosynthesis.</title>
        <authorList>
            <person name="Jiao Y."/>
        </authorList>
    </citation>
    <scope>NUCLEOTIDE SEQUENCE [LARGE SCALE GENOMIC DNA]</scope>
    <source>
        <strain evidence="3">IBCAS-2021</strain>
        <tissue evidence="3">Leaf</tissue>
    </source>
</reference>
<keyword evidence="1" id="KW-1133">Transmembrane helix</keyword>
<evidence type="ECO:0000313" key="4">
    <source>
        <dbReference type="Proteomes" id="UP000825729"/>
    </source>
</evidence>
<evidence type="ECO:0000256" key="1">
    <source>
        <dbReference type="SAM" id="Phobius"/>
    </source>
</evidence>
<dbReference type="InterPro" id="IPR036047">
    <property type="entry name" value="F-box-like_dom_sf"/>
</dbReference>
<dbReference type="SUPFAM" id="SSF81383">
    <property type="entry name" value="F-box domain"/>
    <property type="match status" value="1"/>
</dbReference>
<feature type="transmembrane region" description="Helical" evidence="1">
    <location>
        <begin position="779"/>
        <end position="799"/>
    </location>
</feature>
<evidence type="ECO:0000259" key="2">
    <source>
        <dbReference type="PROSITE" id="PS50181"/>
    </source>
</evidence>
<name>A0AAV7F8M5_ARIFI</name>
<sequence length="832" mass="92195">MVTQTVADSFDNGEEGQMTKFYQMSRESECGVKNGETPKCVEESSKRCEPACRLRVGRRLDRRGMGEEDRLTIIFSFNGGGWLFGGFLVLVDGDGEGCVTVNCGGTWEDGVFSLVGGATVEISGLGYKGWKKGTESNFILHTEVTMAPPAAVDGSRFLLALPDDVLALISHALAPVDLCNLALACRDLRSLAFSDKLWLPQCERLLADHGRVRDHLIAWRAAALPSFKAVCKFLRLVRPLLGLWVHQNPELGNVVYALFGFASVIACRIIPQELGPGGIDGSALLWAPVFEIVAGPDGSPMFFLHGKEKDTQYLYPGAVKSIHPNPNILLLEVEPTKTAARLLHTKSLIQFDSGRLPQSRVIRRSDTLIPRMPEPRQDASFGKLGFVDRRKLLEIVASRVHFEVPSCEMLIEDVAKLYERRLALIEMYNKCRFARVDLGLDLDASGSKKAIDRPDNWIKEEGGSLKCSKSRSFGRDTVGLSLQASKVRMTTYRAWPNMNDNRFALYKLPLQDPSPGREYAGLWGGTFGWPPGQHNEDKPGKALFLLLLSYDESEGNANLIATKILEGTHYVLHPNGSAMFIVKVDEPSWDPFPLTTGSNAAGMEIKCAYNGEGIANGYGFRYPGSKPGSLFVTQCGLLIFVWKESRSVLTLQRLHMEDLLRKGERVQALPPIANFVYLTKSFSNVFTDFWSTTSYLVSSSRFYGVLALERGKSGYLANRGNKFCAFEEHLTVKINQSCHVGLTSTFTLRGNYTTKSSKELVNMPDVWAILVMGSVGEPMLWSVWALISCGVSVLLPFWFDLVAVRNYRLLAVSLLLLLLSLLVSMRDHFAAI</sequence>
<proteinExistence type="predicted"/>
<keyword evidence="4" id="KW-1185">Reference proteome</keyword>
<dbReference type="EMBL" id="JAINDJ010000002">
    <property type="protein sequence ID" value="KAG9457131.1"/>
    <property type="molecule type" value="Genomic_DNA"/>
</dbReference>
<organism evidence="3 4">
    <name type="scientific">Aristolochia fimbriata</name>
    <name type="common">White veined hardy Dutchman's pipe vine</name>
    <dbReference type="NCBI Taxonomy" id="158543"/>
    <lineage>
        <taxon>Eukaryota</taxon>
        <taxon>Viridiplantae</taxon>
        <taxon>Streptophyta</taxon>
        <taxon>Embryophyta</taxon>
        <taxon>Tracheophyta</taxon>
        <taxon>Spermatophyta</taxon>
        <taxon>Magnoliopsida</taxon>
        <taxon>Magnoliidae</taxon>
        <taxon>Piperales</taxon>
        <taxon>Aristolochiaceae</taxon>
        <taxon>Aristolochia</taxon>
    </lineage>
</organism>
<dbReference type="PANTHER" id="PTHR31370">
    <property type="entry name" value="F-BOX PROTEIN FAMILY-LIKE"/>
    <property type="match status" value="1"/>
</dbReference>
<dbReference type="PROSITE" id="PS50181">
    <property type="entry name" value="FBOX"/>
    <property type="match status" value="1"/>
</dbReference>
<gene>
    <name evidence="3" type="ORF">H6P81_001639</name>
</gene>
<dbReference type="InterPro" id="IPR001810">
    <property type="entry name" value="F-box_dom"/>
</dbReference>
<comment type="caution">
    <text evidence="3">The sequence shown here is derived from an EMBL/GenBank/DDBJ whole genome shotgun (WGS) entry which is preliminary data.</text>
</comment>
<dbReference type="InterPro" id="IPR040275">
    <property type="entry name" value="At5g39450-like"/>
</dbReference>
<keyword evidence="1" id="KW-0812">Transmembrane</keyword>
<protein>
    <recommendedName>
        <fullName evidence="2">F-box domain-containing protein</fullName>
    </recommendedName>
</protein>
<feature type="domain" description="F-box" evidence="2">
    <location>
        <begin position="155"/>
        <end position="201"/>
    </location>
</feature>
<dbReference type="AlphaFoldDB" id="A0AAV7F8M5"/>
<keyword evidence="1" id="KW-0472">Membrane</keyword>
<feature type="transmembrane region" description="Helical" evidence="1">
    <location>
        <begin position="806"/>
        <end position="825"/>
    </location>
</feature>